<evidence type="ECO:0000313" key="2">
    <source>
        <dbReference type="Proteomes" id="UP000699042"/>
    </source>
</evidence>
<keyword evidence="2" id="KW-1185">Reference proteome</keyword>
<name>A0A9P7UMB7_9PEZI</name>
<dbReference type="EMBL" id="JAESDN010000001">
    <property type="protein sequence ID" value="KAG7058541.1"/>
    <property type="molecule type" value="Genomic_DNA"/>
</dbReference>
<proteinExistence type="predicted"/>
<comment type="caution">
    <text evidence="1">The sequence shown here is derived from an EMBL/GenBank/DDBJ whole genome shotgun (WGS) entry which is preliminary data.</text>
</comment>
<gene>
    <name evidence="1" type="ORF">JMJ77_005915</name>
</gene>
<sequence length="39" mass="4389">MSSSAVARLHLHLRLRRSACRSSHAVSGIINIWQIAWTC</sequence>
<evidence type="ECO:0000313" key="1">
    <source>
        <dbReference type="EMBL" id="KAG7058541.1"/>
    </source>
</evidence>
<protein>
    <submittedName>
        <fullName evidence="1">Uncharacterized protein</fullName>
    </submittedName>
</protein>
<accession>A0A9P7UMB7</accession>
<reference evidence="1" key="1">
    <citation type="submission" date="2021-05" db="EMBL/GenBank/DDBJ databases">
        <title>Comparative genomics of three Colletotrichum scovillei strains and genetic complementation revealed genes involved fungal growth and virulence on chili pepper.</title>
        <authorList>
            <person name="Hsieh D.-K."/>
            <person name="Chuang S.-C."/>
            <person name="Chen C.-Y."/>
            <person name="Chao Y.-T."/>
            <person name="Lu M.-Y.J."/>
            <person name="Lee M.-H."/>
            <person name="Shih M.-C."/>
        </authorList>
    </citation>
    <scope>NUCLEOTIDE SEQUENCE</scope>
    <source>
        <strain evidence="1">Coll-153</strain>
    </source>
</reference>
<organism evidence="1 2">
    <name type="scientific">Colletotrichum scovillei</name>
    <dbReference type="NCBI Taxonomy" id="1209932"/>
    <lineage>
        <taxon>Eukaryota</taxon>
        <taxon>Fungi</taxon>
        <taxon>Dikarya</taxon>
        <taxon>Ascomycota</taxon>
        <taxon>Pezizomycotina</taxon>
        <taxon>Sordariomycetes</taxon>
        <taxon>Hypocreomycetidae</taxon>
        <taxon>Glomerellales</taxon>
        <taxon>Glomerellaceae</taxon>
        <taxon>Colletotrichum</taxon>
        <taxon>Colletotrichum acutatum species complex</taxon>
    </lineage>
</organism>
<dbReference type="AlphaFoldDB" id="A0A9P7UMB7"/>
<dbReference type="Proteomes" id="UP000699042">
    <property type="component" value="Unassembled WGS sequence"/>
</dbReference>